<dbReference type="Gramene" id="Psat06G0508800-T1">
    <property type="protein sequence ID" value="KAI5400007.1"/>
    <property type="gene ID" value="KIW84_065088"/>
</dbReference>
<evidence type="ECO:0000313" key="2">
    <source>
        <dbReference type="Proteomes" id="UP001058974"/>
    </source>
</evidence>
<dbReference type="EMBL" id="JAMSHJ010000006">
    <property type="protein sequence ID" value="KAI5400007.1"/>
    <property type="molecule type" value="Genomic_DNA"/>
</dbReference>
<reference evidence="1 2" key="1">
    <citation type="journal article" date="2022" name="Nat. Genet.">
        <title>Improved pea reference genome and pan-genome highlight genomic features and evolutionary characteristics.</title>
        <authorList>
            <person name="Yang T."/>
            <person name="Liu R."/>
            <person name="Luo Y."/>
            <person name="Hu S."/>
            <person name="Wang D."/>
            <person name="Wang C."/>
            <person name="Pandey M.K."/>
            <person name="Ge S."/>
            <person name="Xu Q."/>
            <person name="Li N."/>
            <person name="Li G."/>
            <person name="Huang Y."/>
            <person name="Saxena R.K."/>
            <person name="Ji Y."/>
            <person name="Li M."/>
            <person name="Yan X."/>
            <person name="He Y."/>
            <person name="Liu Y."/>
            <person name="Wang X."/>
            <person name="Xiang C."/>
            <person name="Varshney R.K."/>
            <person name="Ding H."/>
            <person name="Gao S."/>
            <person name="Zong X."/>
        </authorList>
    </citation>
    <scope>NUCLEOTIDE SEQUENCE [LARGE SCALE GENOMIC DNA]</scope>
    <source>
        <strain evidence="1 2">cv. Zhongwan 6</strain>
    </source>
</reference>
<keyword evidence="2" id="KW-1185">Reference proteome</keyword>
<organism evidence="1 2">
    <name type="scientific">Pisum sativum</name>
    <name type="common">Garden pea</name>
    <name type="synonym">Lathyrus oleraceus</name>
    <dbReference type="NCBI Taxonomy" id="3888"/>
    <lineage>
        <taxon>Eukaryota</taxon>
        <taxon>Viridiplantae</taxon>
        <taxon>Streptophyta</taxon>
        <taxon>Embryophyta</taxon>
        <taxon>Tracheophyta</taxon>
        <taxon>Spermatophyta</taxon>
        <taxon>Magnoliopsida</taxon>
        <taxon>eudicotyledons</taxon>
        <taxon>Gunneridae</taxon>
        <taxon>Pentapetalae</taxon>
        <taxon>rosids</taxon>
        <taxon>fabids</taxon>
        <taxon>Fabales</taxon>
        <taxon>Fabaceae</taxon>
        <taxon>Papilionoideae</taxon>
        <taxon>50 kb inversion clade</taxon>
        <taxon>NPAAA clade</taxon>
        <taxon>Hologalegina</taxon>
        <taxon>IRL clade</taxon>
        <taxon>Fabeae</taxon>
        <taxon>Lathyrus</taxon>
    </lineage>
</organism>
<accession>A0A9D4WEC7</accession>
<name>A0A9D4WEC7_PEA</name>
<dbReference type="AlphaFoldDB" id="A0A9D4WEC7"/>
<gene>
    <name evidence="1" type="ORF">KIW84_065088</name>
</gene>
<sequence>MITKFWWGEKEGERKIHWLRWKRLSKAKCNGGMGSREMENRKRKKVRIWYDNWLPGGSNAKVVSSNGQFDKNAYVEDLIDDDLKQCRRDHIFSSFNAYEANKIVSIPLFF</sequence>
<dbReference type="Proteomes" id="UP001058974">
    <property type="component" value="Chromosome 6"/>
</dbReference>
<proteinExistence type="predicted"/>
<comment type="caution">
    <text evidence="1">The sequence shown here is derived from an EMBL/GenBank/DDBJ whole genome shotgun (WGS) entry which is preliminary data.</text>
</comment>
<protein>
    <submittedName>
        <fullName evidence="1">Uncharacterized protein</fullName>
    </submittedName>
</protein>
<evidence type="ECO:0000313" key="1">
    <source>
        <dbReference type="EMBL" id="KAI5400007.1"/>
    </source>
</evidence>